<comment type="caution">
    <text evidence="1">The sequence shown here is derived from an EMBL/GenBank/DDBJ whole genome shotgun (WGS) entry which is preliminary data.</text>
</comment>
<dbReference type="RefSeq" id="WP_044730441.1">
    <property type="nucleotide sequence ID" value="NZ_JYBP01000003.1"/>
</dbReference>
<protein>
    <submittedName>
        <fullName evidence="1">Uncharacterized protein</fullName>
    </submittedName>
</protein>
<dbReference type="Proteomes" id="UP000032522">
    <property type="component" value="Unassembled WGS sequence"/>
</dbReference>
<accession>A0A0D8BSL3</accession>
<evidence type="ECO:0000313" key="1">
    <source>
        <dbReference type="EMBL" id="KJE26979.1"/>
    </source>
</evidence>
<reference evidence="1 2" key="1">
    <citation type="submission" date="2015-01" db="EMBL/GenBank/DDBJ databases">
        <authorList>
            <person name="Filippidou S."/>
            <person name="Jeanneret N."/>
            <person name="Russel-Delif L."/>
            <person name="Junier T."/>
            <person name="Wunderlin T."/>
            <person name="Molina V."/>
            <person name="Johnson S.L."/>
            <person name="Davenport K.W."/>
            <person name="Chain P.S."/>
            <person name="Dorador C."/>
            <person name="Junier P."/>
        </authorList>
    </citation>
    <scope>NUCLEOTIDE SEQUENCE [LARGE SCALE GENOMIC DNA]</scope>
    <source>
        <strain evidence="1 2">Et7/4</strain>
    </source>
</reference>
<dbReference type="OrthoDB" id="1955141at2"/>
<proteinExistence type="predicted"/>
<evidence type="ECO:0000313" key="2">
    <source>
        <dbReference type="Proteomes" id="UP000032522"/>
    </source>
</evidence>
<dbReference type="EMBL" id="JYBP01000003">
    <property type="protein sequence ID" value="KJE26979.1"/>
    <property type="molecule type" value="Genomic_DNA"/>
</dbReference>
<organism evidence="1 2">
    <name type="scientific">Geobacillus kaustophilus</name>
    <dbReference type="NCBI Taxonomy" id="1462"/>
    <lineage>
        <taxon>Bacteria</taxon>
        <taxon>Bacillati</taxon>
        <taxon>Bacillota</taxon>
        <taxon>Bacilli</taxon>
        <taxon>Bacillales</taxon>
        <taxon>Anoxybacillaceae</taxon>
        <taxon>Geobacillus</taxon>
        <taxon>Geobacillus thermoleovorans group</taxon>
    </lineage>
</organism>
<dbReference type="AlphaFoldDB" id="A0A0D8BSL3"/>
<name>A0A0D8BSL3_GEOKU</name>
<sequence length="82" mass="8823">MKADEFVTLISSLNAKESKDKPFSLGVIDPAYSSGRPKVIFDGSTTVSSKTYPYLSSYTPRANDRVILANVGGTHVILGKIT</sequence>
<dbReference type="PATRIC" id="fig|1462.6.peg.118"/>
<gene>
    <name evidence="1" type="ORF">LG52_12</name>
</gene>